<evidence type="ECO:0000256" key="1">
    <source>
        <dbReference type="SAM" id="MobiDB-lite"/>
    </source>
</evidence>
<dbReference type="InterPro" id="IPR008972">
    <property type="entry name" value="Cupredoxin"/>
</dbReference>
<gene>
    <name evidence="3" type="ORF">A2826_00210</name>
</gene>
<evidence type="ECO:0000313" key="4">
    <source>
        <dbReference type="Proteomes" id="UP000177912"/>
    </source>
</evidence>
<feature type="transmembrane region" description="Helical" evidence="2">
    <location>
        <begin position="5"/>
        <end position="22"/>
    </location>
</feature>
<dbReference type="Gene3D" id="2.60.40.420">
    <property type="entry name" value="Cupredoxins - blue copper proteins"/>
    <property type="match status" value="1"/>
</dbReference>
<organism evidence="3 4">
    <name type="scientific">Candidatus Doudnabacteria bacterium RIFCSPHIGHO2_01_FULL_43_23</name>
    <dbReference type="NCBI Taxonomy" id="1817822"/>
    <lineage>
        <taxon>Bacteria</taxon>
        <taxon>Candidatus Doudnaibacteriota</taxon>
    </lineage>
</organism>
<keyword evidence="2" id="KW-0812">Transmembrane</keyword>
<feature type="region of interest" description="Disordered" evidence="1">
    <location>
        <begin position="27"/>
        <end position="50"/>
    </location>
</feature>
<name>A0A1F5NTC8_9BACT</name>
<dbReference type="Proteomes" id="UP000177912">
    <property type="component" value="Unassembled WGS sequence"/>
</dbReference>
<comment type="caution">
    <text evidence="3">The sequence shown here is derived from an EMBL/GenBank/DDBJ whole genome shotgun (WGS) entry which is preliminary data.</text>
</comment>
<evidence type="ECO:0008006" key="5">
    <source>
        <dbReference type="Google" id="ProtNLM"/>
    </source>
</evidence>
<evidence type="ECO:0000313" key="3">
    <source>
        <dbReference type="EMBL" id="OGE80935.1"/>
    </source>
</evidence>
<dbReference type="STRING" id="1817822.A2826_00210"/>
<keyword evidence="2" id="KW-0472">Membrane</keyword>
<accession>A0A1F5NTC8</accession>
<reference evidence="3 4" key="1">
    <citation type="journal article" date="2016" name="Nat. Commun.">
        <title>Thousands of microbial genomes shed light on interconnected biogeochemical processes in an aquifer system.</title>
        <authorList>
            <person name="Anantharaman K."/>
            <person name="Brown C.T."/>
            <person name="Hug L.A."/>
            <person name="Sharon I."/>
            <person name="Castelle C.J."/>
            <person name="Probst A.J."/>
            <person name="Thomas B.C."/>
            <person name="Singh A."/>
            <person name="Wilkins M.J."/>
            <person name="Karaoz U."/>
            <person name="Brodie E.L."/>
            <person name="Williams K.H."/>
            <person name="Hubbard S.S."/>
            <person name="Banfield J.F."/>
        </authorList>
    </citation>
    <scope>NUCLEOTIDE SEQUENCE [LARGE SCALE GENOMIC DNA]</scope>
</reference>
<sequence>MKKNIITIVIIVAIAIVVYVVSTQYNSKNSNSDSEENSEEMTQKVPGYEDDVDEMIVDTGASDDDAISEAEDQPIEDVTDVEELSKSVTVVFTGQAYSPDIVNIKVGDSVLWRNESDSKSTWPASAVHPTHNVYPTTGGCLGSTLDACRELGKGETFSFTFEEVGAWKMHDHLNPGVFMTVVVTQ</sequence>
<evidence type="ECO:0000256" key="2">
    <source>
        <dbReference type="SAM" id="Phobius"/>
    </source>
</evidence>
<dbReference type="AlphaFoldDB" id="A0A1F5NTC8"/>
<proteinExistence type="predicted"/>
<dbReference type="SUPFAM" id="SSF49503">
    <property type="entry name" value="Cupredoxins"/>
    <property type="match status" value="1"/>
</dbReference>
<dbReference type="EMBL" id="MFEI01000015">
    <property type="protein sequence ID" value="OGE80935.1"/>
    <property type="molecule type" value="Genomic_DNA"/>
</dbReference>
<keyword evidence="2" id="KW-1133">Transmembrane helix</keyword>
<protein>
    <recommendedName>
        <fullName evidence="5">EfeO-type cupredoxin-like domain-containing protein</fullName>
    </recommendedName>
</protein>